<evidence type="ECO:0000313" key="11">
    <source>
        <dbReference type="EMBL" id="GFT05227.1"/>
    </source>
</evidence>
<feature type="binding site" evidence="10">
    <location>
        <position position="17"/>
    </location>
    <ligand>
        <name>ATP</name>
        <dbReference type="ChEBI" id="CHEBI:30616"/>
    </ligand>
</feature>
<dbReference type="EC" id="2.7.4.3" evidence="10"/>
<dbReference type="GO" id="GO:0004017">
    <property type="term" value="F:AMP kinase activity"/>
    <property type="evidence" value="ECO:0007669"/>
    <property type="project" value="UniProtKB-UniRule"/>
</dbReference>
<feature type="binding site" evidence="10">
    <location>
        <position position="20"/>
    </location>
    <ligand>
        <name>ATP</name>
        <dbReference type="ChEBI" id="CHEBI:30616"/>
    </ligand>
</feature>
<feature type="region of interest" description="NMPbind" evidence="10">
    <location>
        <begin position="35"/>
        <end position="58"/>
    </location>
</feature>
<dbReference type="SUPFAM" id="SSF52540">
    <property type="entry name" value="P-loop containing nucleoside triphosphate hydrolases"/>
    <property type="match status" value="1"/>
</dbReference>
<protein>
    <recommendedName>
        <fullName evidence="10">Adenylate kinase isoenzyme 6 homolog</fullName>
        <shortName evidence="10">AK6</shortName>
        <ecNumber evidence="10">2.7.4.3</ecNumber>
    </recommendedName>
    <alternativeName>
        <fullName evidence="10">Dual activity adenylate kinase/ATPase</fullName>
        <shortName evidence="10">AK/ATPase</shortName>
    </alternativeName>
</protein>
<dbReference type="EMBL" id="BMAW01056318">
    <property type="protein sequence ID" value="GFT05227.1"/>
    <property type="molecule type" value="Genomic_DNA"/>
</dbReference>
<keyword evidence="12" id="KW-1185">Reference proteome</keyword>
<comment type="similarity">
    <text evidence="10">Belongs to the adenylate kinase family. AK6 subfamily.</text>
</comment>
<keyword evidence="3 10" id="KW-0690">Ribosome biogenesis</keyword>
<dbReference type="FunFam" id="3.40.50.300:FF:000372">
    <property type="entry name" value="Adenylate kinase isoenzyme 6 homolog"/>
    <property type="match status" value="1"/>
</dbReference>
<feature type="binding site" evidence="10">
    <location>
        <position position="19"/>
    </location>
    <ligand>
        <name>ATP</name>
        <dbReference type="ChEBI" id="CHEBI:30616"/>
    </ligand>
</feature>
<evidence type="ECO:0000256" key="2">
    <source>
        <dbReference type="ARBA" id="ARBA00022490"/>
    </source>
</evidence>
<evidence type="ECO:0000256" key="6">
    <source>
        <dbReference type="ARBA" id="ARBA00022741"/>
    </source>
</evidence>
<comment type="subcellular location">
    <subcellularLocation>
        <location evidence="10">Cytoplasm</location>
    </subcellularLocation>
    <subcellularLocation>
        <location evidence="10">Nucleus</location>
    </subcellularLocation>
</comment>
<evidence type="ECO:0000256" key="7">
    <source>
        <dbReference type="ARBA" id="ARBA00022777"/>
    </source>
</evidence>
<evidence type="ECO:0000256" key="8">
    <source>
        <dbReference type="ARBA" id="ARBA00022840"/>
    </source>
</evidence>
<dbReference type="Pfam" id="PF13238">
    <property type="entry name" value="AAA_18"/>
    <property type="match status" value="1"/>
</dbReference>
<evidence type="ECO:0000256" key="9">
    <source>
        <dbReference type="ARBA" id="ARBA00023242"/>
    </source>
</evidence>
<keyword evidence="4 10" id="KW-0698">rRNA processing</keyword>
<keyword evidence="7 10" id="KW-0418">Kinase</keyword>
<dbReference type="GO" id="GO:0005524">
    <property type="term" value="F:ATP binding"/>
    <property type="evidence" value="ECO:0007669"/>
    <property type="project" value="UniProtKB-KW"/>
</dbReference>
<proteinExistence type="inferred from homology"/>
<keyword evidence="8 10" id="KW-0067">ATP-binding</keyword>
<evidence type="ECO:0000256" key="4">
    <source>
        <dbReference type="ARBA" id="ARBA00022552"/>
    </source>
</evidence>
<dbReference type="InterPro" id="IPR027417">
    <property type="entry name" value="P-loop_NTPase"/>
</dbReference>
<comment type="catalytic activity">
    <reaction evidence="1 10">
        <text>AMP + ATP = 2 ADP</text>
        <dbReference type="Rhea" id="RHEA:12973"/>
        <dbReference type="ChEBI" id="CHEBI:30616"/>
        <dbReference type="ChEBI" id="CHEBI:456215"/>
        <dbReference type="ChEBI" id="CHEBI:456216"/>
        <dbReference type="EC" id="2.7.4.3"/>
    </reaction>
</comment>
<evidence type="ECO:0000256" key="3">
    <source>
        <dbReference type="ARBA" id="ARBA00022517"/>
    </source>
</evidence>
<dbReference type="PANTHER" id="PTHR12595">
    <property type="entry name" value="POS9-ACTIVATING FACTOR FAP7-RELATED"/>
    <property type="match status" value="1"/>
</dbReference>
<dbReference type="GO" id="GO:0016887">
    <property type="term" value="F:ATP hydrolysis activity"/>
    <property type="evidence" value="ECO:0007669"/>
    <property type="project" value="UniProtKB-UniRule"/>
</dbReference>
<keyword evidence="6 10" id="KW-0547">Nucleotide-binding</keyword>
<dbReference type="GO" id="GO:0005634">
    <property type="term" value="C:nucleus"/>
    <property type="evidence" value="ECO:0007669"/>
    <property type="project" value="UniProtKB-SubCell"/>
</dbReference>
<comment type="catalytic activity">
    <reaction evidence="10">
        <text>ATP + H2O = ADP + phosphate + H(+)</text>
        <dbReference type="Rhea" id="RHEA:13065"/>
        <dbReference type="ChEBI" id="CHEBI:15377"/>
        <dbReference type="ChEBI" id="CHEBI:15378"/>
        <dbReference type="ChEBI" id="CHEBI:30616"/>
        <dbReference type="ChEBI" id="CHEBI:43474"/>
        <dbReference type="ChEBI" id="CHEBI:456216"/>
    </reaction>
</comment>
<name>A0A8X6NC33_NEPPI</name>
<sequence>MKRLLPNILVTGSPCTGKSTICSEICETCSLEYINVSEFAKTNNLFVEYDETLECHILDEDKVIDELEDQMKEGGNVVDYHGCDFFPERWFDIVFVLTTDNTLLYDRLVRRGYSGKKLENNLECEIFQTILDEAKNNYDENIVYRLNSNTPDDMQNNVEQISEWIESYKRQHSNGELRQDPVIL</sequence>
<evidence type="ECO:0000256" key="1">
    <source>
        <dbReference type="ARBA" id="ARBA00000582"/>
    </source>
</evidence>
<feature type="binding site" evidence="10">
    <location>
        <position position="111"/>
    </location>
    <ligand>
        <name>ATP</name>
        <dbReference type="ChEBI" id="CHEBI:30616"/>
    </ligand>
</feature>
<accession>A0A8X6NC33</accession>
<dbReference type="AlphaFoldDB" id="A0A8X6NC33"/>
<feature type="binding site" evidence="10">
    <location>
        <position position="18"/>
    </location>
    <ligand>
        <name>ATP</name>
        <dbReference type="ChEBI" id="CHEBI:30616"/>
    </ligand>
</feature>
<keyword evidence="9 10" id="KW-0539">Nucleus</keyword>
<evidence type="ECO:0000313" key="12">
    <source>
        <dbReference type="Proteomes" id="UP000887013"/>
    </source>
</evidence>
<dbReference type="GO" id="GO:0042274">
    <property type="term" value="P:ribosomal small subunit biogenesis"/>
    <property type="evidence" value="ECO:0007669"/>
    <property type="project" value="UniProtKB-UniRule"/>
</dbReference>
<comment type="caution">
    <text evidence="11">The sequence shown here is derived from an EMBL/GenBank/DDBJ whole genome shotgun (WGS) entry which is preliminary data.</text>
</comment>
<organism evidence="11 12">
    <name type="scientific">Nephila pilipes</name>
    <name type="common">Giant wood spider</name>
    <name type="synonym">Nephila maculata</name>
    <dbReference type="NCBI Taxonomy" id="299642"/>
    <lineage>
        <taxon>Eukaryota</taxon>
        <taxon>Metazoa</taxon>
        <taxon>Ecdysozoa</taxon>
        <taxon>Arthropoda</taxon>
        <taxon>Chelicerata</taxon>
        <taxon>Arachnida</taxon>
        <taxon>Araneae</taxon>
        <taxon>Araneomorphae</taxon>
        <taxon>Entelegynae</taxon>
        <taxon>Araneoidea</taxon>
        <taxon>Nephilidae</taxon>
        <taxon>Nephila</taxon>
    </lineage>
</organism>
<feature type="region of interest" description="LID" evidence="10">
    <location>
        <begin position="110"/>
        <end position="120"/>
    </location>
</feature>
<dbReference type="HAMAP" id="MF_00039">
    <property type="entry name" value="Adenylate_kinase_AK6"/>
    <property type="match status" value="1"/>
</dbReference>
<dbReference type="Proteomes" id="UP000887013">
    <property type="component" value="Unassembled WGS sequence"/>
</dbReference>
<dbReference type="Gene3D" id="3.40.50.300">
    <property type="entry name" value="P-loop containing nucleotide triphosphate hydrolases"/>
    <property type="match status" value="1"/>
</dbReference>
<dbReference type="InterPro" id="IPR020618">
    <property type="entry name" value="Adenyl_kinase_AK6"/>
</dbReference>
<dbReference type="GO" id="GO:0006364">
    <property type="term" value="P:rRNA processing"/>
    <property type="evidence" value="ECO:0007669"/>
    <property type="project" value="UniProtKB-KW"/>
</dbReference>
<keyword evidence="5 10" id="KW-0808">Transferase</keyword>
<comment type="caution">
    <text evidence="10">Lacks conserved residue(s) required for the propagation of feature annotation.</text>
</comment>
<comment type="subunit">
    <text evidence="10">Monomer and homodimer. Interacts with small ribosomal subunit protein uS11. Not a structural component of 43S pre-ribosomes, but transiently interacts with them by binding to uS11.</text>
</comment>
<gene>
    <name evidence="11" type="primary">AK6</name>
    <name evidence="11" type="ORF">NPIL_33081</name>
</gene>
<evidence type="ECO:0000256" key="5">
    <source>
        <dbReference type="ARBA" id="ARBA00022679"/>
    </source>
</evidence>
<dbReference type="OrthoDB" id="10251185at2759"/>
<evidence type="ECO:0000256" key="10">
    <source>
        <dbReference type="HAMAP-Rule" id="MF_03173"/>
    </source>
</evidence>
<reference evidence="11" key="1">
    <citation type="submission" date="2020-08" db="EMBL/GenBank/DDBJ databases">
        <title>Multicomponent nature underlies the extraordinary mechanical properties of spider dragline silk.</title>
        <authorList>
            <person name="Kono N."/>
            <person name="Nakamura H."/>
            <person name="Mori M."/>
            <person name="Yoshida Y."/>
            <person name="Ohtoshi R."/>
            <person name="Malay A.D."/>
            <person name="Moran D.A.P."/>
            <person name="Tomita M."/>
            <person name="Numata K."/>
            <person name="Arakawa K."/>
        </authorList>
    </citation>
    <scope>NUCLEOTIDE SEQUENCE</scope>
</reference>
<comment type="function">
    <text evidence="10">Broad-specificity nucleoside monophosphate (NMP) kinase that catalyzes the reversible transfer of the terminal phosphate group between nucleoside triphosphates and monophosphates. Has also ATPase activity. Involved in the late cytoplasmic maturation steps of the 40S ribosomal particles, specifically 18S rRNA maturation. While NMP activity is not required for ribosome maturation, ATPase activity is. Associates transiently with small ribosomal subunit protein uS11. ATP hydrolysis breaks the interaction with uS11. May temporarily remove uS11 from the ribosome to enable a conformational change of the ribosomal RNA that is needed for the final maturation step of the small ribosomal subunit. Its NMP activity may have a role in nuclear energy homeostasis.</text>
</comment>
<dbReference type="GO" id="GO:0005737">
    <property type="term" value="C:cytoplasm"/>
    <property type="evidence" value="ECO:0007669"/>
    <property type="project" value="UniProtKB-SubCell"/>
</dbReference>
<dbReference type="PANTHER" id="PTHR12595:SF0">
    <property type="entry name" value="ADENYLATE KINASE ISOENZYME 6"/>
    <property type="match status" value="1"/>
</dbReference>
<keyword evidence="2 10" id="KW-0963">Cytoplasm</keyword>